<evidence type="ECO:0000313" key="3">
    <source>
        <dbReference type="EMBL" id="MDQ0203137.1"/>
    </source>
</evidence>
<dbReference type="RefSeq" id="WP_307223122.1">
    <property type="nucleotide sequence ID" value="NZ_CP116940.1"/>
</dbReference>
<dbReference type="Proteomes" id="UP001239167">
    <property type="component" value="Unassembled WGS sequence"/>
</dbReference>
<evidence type="ECO:0000259" key="1">
    <source>
        <dbReference type="Pfam" id="PF00534"/>
    </source>
</evidence>
<dbReference type="Gene3D" id="3.40.50.2000">
    <property type="entry name" value="Glycogen Phosphorylase B"/>
    <property type="match status" value="2"/>
</dbReference>
<name>A0ABT9Y5P3_9FIRM</name>
<evidence type="ECO:0000313" key="4">
    <source>
        <dbReference type="Proteomes" id="UP001239167"/>
    </source>
</evidence>
<dbReference type="InterPro" id="IPR028098">
    <property type="entry name" value="Glyco_trans_4-like_N"/>
</dbReference>
<comment type="caution">
    <text evidence="3">The sequence shown here is derived from an EMBL/GenBank/DDBJ whole genome shotgun (WGS) entry which is preliminary data.</text>
</comment>
<proteinExistence type="predicted"/>
<accession>A0ABT9Y5P3</accession>
<organism evidence="3 4">
    <name type="scientific">Pectinatus haikarae</name>
    <dbReference type="NCBI Taxonomy" id="349096"/>
    <lineage>
        <taxon>Bacteria</taxon>
        <taxon>Bacillati</taxon>
        <taxon>Bacillota</taxon>
        <taxon>Negativicutes</taxon>
        <taxon>Selenomonadales</taxon>
        <taxon>Selenomonadaceae</taxon>
        <taxon>Pectinatus</taxon>
    </lineage>
</organism>
<sequence length="393" mass="44210">MNHNQIGFLSTYPPKACGIATFTQDLAKSLDKYFQNPPVVIAINNKNIKYNDRVIMKIQQQDRSAYKETAHILNHSSLKLIILEHEYGIFGGDCGEYILDFVDNLKLPLITTLHTVLPSPLPKQLYILKKLGEKSSMIITMANITKKMLEDIYDIPADKIAVIPHGVTLQTQCLSSDELKAAFGFKNRYIISTFGLLSPGKGLEYGIEAIAKIAPEYPNVLYLILGQTHPCIKETSGETYRKKLEDLVYKLNLKKNVKFINRYLLKGEIAQYLSISDIYLTPYLDQNQAVSGTLAYATGYGKVIISTPYLYAQEILADEKGLLVNFADADNIAEMIEIILMDPAKRKSLESKMLAFGKTMMWENVADIYAALIQKIISKVCKESLVDNGKMER</sequence>
<protein>
    <submittedName>
        <fullName evidence="3">Glycosyltransferase involved in cell wall biosynthesis</fullName>
    </submittedName>
</protein>
<dbReference type="SUPFAM" id="SSF53756">
    <property type="entry name" value="UDP-Glycosyltransferase/glycogen phosphorylase"/>
    <property type="match status" value="1"/>
</dbReference>
<feature type="domain" description="Glycosyl transferase family 1" evidence="1">
    <location>
        <begin position="178"/>
        <end position="350"/>
    </location>
</feature>
<dbReference type="Pfam" id="PF13439">
    <property type="entry name" value="Glyco_transf_4"/>
    <property type="match status" value="1"/>
</dbReference>
<dbReference type="PANTHER" id="PTHR12526">
    <property type="entry name" value="GLYCOSYLTRANSFERASE"/>
    <property type="match status" value="1"/>
</dbReference>
<evidence type="ECO:0000259" key="2">
    <source>
        <dbReference type="Pfam" id="PF13439"/>
    </source>
</evidence>
<dbReference type="Pfam" id="PF00534">
    <property type="entry name" value="Glycos_transf_1"/>
    <property type="match status" value="1"/>
</dbReference>
<dbReference type="InterPro" id="IPR001296">
    <property type="entry name" value="Glyco_trans_1"/>
</dbReference>
<reference evidence="3 4" key="1">
    <citation type="submission" date="2023-07" db="EMBL/GenBank/DDBJ databases">
        <title>Genomic Encyclopedia of Type Strains, Phase IV (KMG-IV): sequencing the most valuable type-strain genomes for metagenomic binning, comparative biology and taxonomic classification.</title>
        <authorList>
            <person name="Goeker M."/>
        </authorList>
    </citation>
    <scope>NUCLEOTIDE SEQUENCE [LARGE SCALE GENOMIC DNA]</scope>
    <source>
        <strain evidence="3 4">DSM 16980</strain>
    </source>
</reference>
<keyword evidence="4" id="KW-1185">Reference proteome</keyword>
<feature type="domain" description="Glycosyltransferase subfamily 4-like N-terminal" evidence="2">
    <location>
        <begin position="18"/>
        <end position="170"/>
    </location>
</feature>
<dbReference type="PANTHER" id="PTHR12526:SF572">
    <property type="entry name" value="BLL5144 PROTEIN"/>
    <property type="match status" value="1"/>
</dbReference>
<dbReference type="EMBL" id="JAUSUE010000004">
    <property type="protein sequence ID" value="MDQ0203137.1"/>
    <property type="molecule type" value="Genomic_DNA"/>
</dbReference>
<dbReference type="CDD" id="cd03822">
    <property type="entry name" value="GT4_mannosyltransferase-like"/>
    <property type="match status" value="1"/>
</dbReference>
<gene>
    <name evidence="3" type="ORF">J2S01_000844</name>
</gene>